<feature type="region of interest" description="Disordered" evidence="1">
    <location>
        <begin position="1"/>
        <end position="24"/>
    </location>
</feature>
<accession>A0A919BF95</accession>
<comment type="caution">
    <text evidence="2">The sequence shown here is derived from an EMBL/GenBank/DDBJ whole genome shotgun (WGS) entry which is preliminary data.</text>
</comment>
<feature type="compositionally biased region" description="Basic residues" evidence="1">
    <location>
        <begin position="1"/>
        <end position="15"/>
    </location>
</feature>
<organism evidence="2 3">
    <name type="scientific">Streptomyces filamentosus</name>
    <name type="common">Streptomyces roseosporus</name>
    <dbReference type="NCBI Taxonomy" id="67294"/>
    <lineage>
        <taxon>Bacteria</taxon>
        <taxon>Bacillati</taxon>
        <taxon>Actinomycetota</taxon>
        <taxon>Actinomycetes</taxon>
        <taxon>Kitasatosporales</taxon>
        <taxon>Streptomycetaceae</taxon>
        <taxon>Streptomyces</taxon>
    </lineage>
</organism>
<evidence type="ECO:0000313" key="2">
    <source>
        <dbReference type="EMBL" id="GHF86967.1"/>
    </source>
</evidence>
<proteinExistence type="predicted"/>
<evidence type="ECO:0000256" key="1">
    <source>
        <dbReference type="SAM" id="MobiDB-lite"/>
    </source>
</evidence>
<dbReference type="AlphaFoldDB" id="A0A919BF95"/>
<name>A0A919BF95_STRFL</name>
<dbReference type="EMBL" id="BNBE01000001">
    <property type="protein sequence ID" value="GHF86967.1"/>
    <property type="molecule type" value="Genomic_DNA"/>
</dbReference>
<gene>
    <name evidence="2" type="ORF">GCM10017667_14350</name>
</gene>
<dbReference type="Proteomes" id="UP000632849">
    <property type="component" value="Unassembled WGS sequence"/>
</dbReference>
<reference evidence="2" key="2">
    <citation type="submission" date="2020-09" db="EMBL/GenBank/DDBJ databases">
        <authorList>
            <person name="Sun Q."/>
            <person name="Ohkuma M."/>
        </authorList>
    </citation>
    <scope>NUCLEOTIDE SEQUENCE</scope>
    <source>
        <strain evidence="2">JCM 4122</strain>
    </source>
</reference>
<sequence length="45" mass="5233">MHHRDHGHTVRLRKRQTAEGTTMNDALLKALTKARLHWSSRDEGL</sequence>
<keyword evidence="3" id="KW-1185">Reference proteome</keyword>
<protein>
    <submittedName>
        <fullName evidence="2">Uncharacterized protein</fullName>
    </submittedName>
</protein>
<reference evidence="2" key="1">
    <citation type="journal article" date="2014" name="Int. J. Syst. Evol. Microbiol.">
        <title>Complete genome sequence of Corynebacterium casei LMG S-19264T (=DSM 44701T), isolated from a smear-ripened cheese.</title>
        <authorList>
            <consortium name="US DOE Joint Genome Institute (JGI-PGF)"/>
            <person name="Walter F."/>
            <person name="Albersmeier A."/>
            <person name="Kalinowski J."/>
            <person name="Ruckert C."/>
        </authorList>
    </citation>
    <scope>NUCLEOTIDE SEQUENCE</scope>
    <source>
        <strain evidence="2">JCM 4122</strain>
    </source>
</reference>
<evidence type="ECO:0000313" key="3">
    <source>
        <dbReference type="Proteomes" id="UP000632849"/>
    </source>
</evidence>